<comment type="caution">
    <text evidence="1">The sequence shown here is derived from an EMBL/GenBank/DDBJ whole genome shotgun (WGS) entry which is preliminary data.</text>
</comment>
<accession>A0A852YZT6</accession>
<dbReference type="EMBL" id="JACBYW010000004">
    <property type="protein sequence ID" value="NYH79049.1"/>
    <property type="molecule type" value="Genomic_DNA"/>
</dbReference>
<gene>
    <name evidence="1" type="ORF">FHR84_002383</name>
</gene>
<organism evidence="1 2">
    <name type="scientific">Actinopolyspora biskrensis</name>
    <dbReference type="NCBI Taxonomy" id="1470178"/>
    <lineage>
        <taxon>Bacteria</taxon>
        <taxon>Bacillati</taxon>
        <taxon>Actinomycetota</taxon>
        <taxon>Actinomycetes</taxon>
        <taxon>Actinopolysporales</taxon>
        <taxon>Actinopolysporaceae</taxon>
        <taxon>Actinopolyspora</taxon>
    </lineage>
</organism>
<evidence type="ECO:0000313" key="1">
    <source>
        <dbReference type="EMBL" id="NYH79049.1"/>
    </source>
</evidence>
<name>A0A852YZT6_9ACTN</name>
<keyword evidence="2" id="KW-1185">Reference proteome</keyword>
<protein>
    <submittedName>
        <fullName evidence="1">Uncharacterized protein</fullName>
    </submittedName>
</protein>
<reference evidence="1 2" key="1">
    <citation type="submission" date="2020-07" db="EMBL/GenBank/DDBJ databases">
        <title>Genomic Encyclopedia of Type Strains, Phase III (KMG-III): the genomes of soil and plant-associated and newly described type strains.</title>
        <authorList>
            <person name="Whitman W."/>
        </authorList>
    </citation>
    <scope>NUCLEOTIDE SEQUENCE [LARGE SCALE GENOMIC DNA]</scope>
    <source>
        <strain evidence="1 2">CECT 8576</strain>
    </source>
</reference>
<dbReference type="RefSeq" id="WP_179535504.1">
    <property type="nucleotide sequence ID" value="NZ_JACBYW010000004.1"/>
</dbReference>
<dbReference type="AlphaFoldDB" id="A0A852YZT6"/>
<proteinExistence type="predicted"/>
<sequence length="335" mass="36715">MWWRLRRVWVAIGSILAAAGALAGILSLVEARQANEVATTPDLRVAEHRVTTKGDVERTRENPETGMHETDRVDAAAVDVVLENRGEQPALVTEIELVVHSAQRLHACQASGPINVTTAYDIRVPRELQSRTVRKSVLYNLDGKSKERVLLSIGPGGDEGTTGWGTIYTVDVRLKQDSGNVLTIPDLVLMQPWRNSGTVSDVVSATLGESGYSGYEECAAENMRTLERAVERPGTHSPKMIELYDRLRAAGAAGAVDGIWGAALSTLPADVPSYRYVRRLEEKLDATVSQRSTARGTILYHPGPFDGPEQARAWCREHGLADSEMCRPRYFTPAE</sequence>
<dbReference type="Proteomes" id="UP000548304">
    <property type="component" value="Unassembled WGS sequence"/>
</dbReference>
<evidence type="ECO:0000313" key="2">
    <source>
        <dbReference type="Proteomes" id="UP000548304"/>
    </source>
</evidence>